<reference evidence="2" key="1">
    <citation type="submission" date="2024-02" db="UniProtKB">
        <authorList>
            <consortium name="WormBaseParasite"/>
        </authorList>
    </citation>
    <scope>IDENTIFICATION</scope>
</reference>
<keyword evidence="1" id="KW-1185">Reference proteome</keyword>
<accession>A0AAF3F463</accession>
<evidence type="ECO:0000313" key="1">
    <source>
        <dbReference type="Proteomes" id="UP000887575"/>
    </source>
</evidence>
<name>A0AAF3F463_9BILA</name>
<organism evidence="1 2">
    <name type="scientific">Mesorhabditis belari</name>
    <dbReference type="NCBI Taxonomy" id="2138241"/>
    <lineage>
        <taxon>Eukaryota</taxon>
        <taxon>Metazoa</taxon>
        <taxon>Ecdysozoa</taxon>
        <taxon>Nematoda</taxon>
        <taxon>Chromadorea</taxon>
        <taxon>Rhabditida</taxon>
        <taxon>Rhabditina</taxon>
        <taxon>Rhabditomorpha</taxon>
        <taxon>Rhabditoidea</taxon>
        <taxon>Rhabditidae</taxon>
        <taxon>Mesorhabditinae</taxon>
        <taxon>Mesorhabditis</taxon>
    </lineage>
</organism>
<proteinExistence type="predicted"/>
<sequence length="84" mass="9834">MDSNIHVVQQVYNQMTAWSWDLNDWINYLSSLIPMSTRVQDNIDFGDGEVTRKSLKEFKDKLKEHNLKASIESLGRRMASYLLI</sequence>
<dbReference type="Proteomes" id="UP000887575">
    <property type="component" value="Unassembled WGS sequence"/>
</dbReference>
<dbReference type="AlphaFoldDB" id="A0AAF3F463"/>
<evidence type="ECO:0000313" key="2">
    <source>
        <dbReference type="WBParaSite" id="MBELARI_LOCUS21163"/>
    </source>
</evidence>
<dbReference type="WBParaSite" id="MBELARI_LOCUS21163">
    <property type="protein sequence ID" value="MBELARI_LOCUS21163"/>
    <property type="gene ID" value="MBELARI_LOCUS21163"/>
</dbReference>
<protein>
    <submittedName>
        <fullName evidence="2">Uncharacterized protein</fullName>
    </submittedName>
</protein>